<dbReference type="OrthoDB" id="9797300at2"/>
<name>A0A0F4QLR9_9GAMM</name>
<dbReference type="EMBL" id="JXYA01000034">
    <property type="protein sequence ID" value="KJZ07592.1"/>
    <property type="molecule type" value="Genomic_DNA"/>
</dbReference>
<accession>A0A0F4QLR9</accession>
<sequence length="520" mass="57699">MAIVDINGDPLTFKNSGEFQTEQNSQVAAKLKEFAEHPTQGLTPAKLASLLKEAQEGNLAAMADLAKDMEDKDGHITCELGKRRRAIIGLDFNVKPPRNASAAEKRDADMLAEIIDDATWFYDLLFDFSDAILKGFSPNELQWDYVEKQQIITGYEFRDQNLFKTHPDNHNHLVLNDNSRDGVSLNPFGWAMHIHKSISGYVHRTGLLSALAWPFVFKNYSVRDLAEFLEIYGLPLRLGKYPSGASDDEKATLLRAVMAIGHNAGGIIPKGMDIDFQNAAQGQSDPFEAMIRWCELTQSKTILGGTLTTQADGKSSTNALGNVHNEVKQDITASDLHQIEQTVNRSILYPMYALNGKSYSGNRRLPRFEFDTSTTDAMQDMAEPLKGLVSLGMQIPKAWVHERLNIPVPKDGDDVLELTPQDQPSANQAALTTSVAALTTEVKSQSAQQELDSALDAITSGNMRDEYKATLQPLLDKLEQSEELAAIELAELYPTLDQDSLTEMLTKLFFVSELWGMINE</sequence>
<dbReference type="AlphaFoldDB" id="A0A0F4QLR9"/>
<evidence type="ECO:0000313" key="1">
    <source>
        <dbReference type="EMBL" id="KJZ07592.1"/>
    </source>
</evidence>
<organism evidence="1 2">
    <name type="scientific">Pseudoalteromonas rubra</name>
    <dbReference type="NCBI Taxonomy" id="43658"/>
    <lineage>
        <taxon>Bacteria</taxon>
        <taxon>Pseudomonadati</taxon>
        <taxon>Pseudomonadota</taxon>
        <taxon>Gammaproteobacteria</taxon>
        <taxon>Alteromonadales</taxon>
        <taxon>Pseudoalteromonadaceae</taxon>
        <taxon>Pseudoalteromonas</taxon>
    </lineage>
</organism>
<protein>
    <submittedName>
        <fullName evidence="1">Mu-like prophage FluMu protein gp29</fullName>
    </submittedName>
</protein>
<reference evidence="1 2" key="1">
    <citation type="journal article" date="2015" name="BMC Genomics">
        <title>Genome mining reveals unlocked bioactive potential of marine Gram-negative bacteria.</title>
        <authorList>
            <person name="Machado H."/>
            <person name="Sonnenschein E.C."/>
            <person name="Melchiorsen J."/>
            <person name="Gram L."/>
        </authorList>
    </citation>
    <scope>NUCLEOTIDE SEQUENCE [LARGE SCALE GENOMIC DNA]</scope>
    <source>
        <strain evidence="1 2">S2471</strain>
    </source>
</reference>
<dbReference type="Pfam" id="PF06074">
    <property type="entry name" value="Portal_Mu"/>
    <property type="match status" value="1"/>
</dbReference>
<keyword evidence="2" id="KW-1185">Reference proteome</keyword>
<evidence type="ECO:0000313" key="2">
    <source>
        <dbReference type="Proteomes" id="UP000033452"/>
    </source>
</evidence>
<dbReference type="InterPro" id="IPR009279">
    <property type="entry name" value="Portal_Mu"/>
</dbReference>
<dbReference type="PATRIC" id="fig|43658.5.peg.3162"/>
<dbReference type="Proteomes" id="UP000033452">
    <property type="component" value="Unassembled WGS sequence"/>
</dbReference>
<dbReference type="RefSeq" id="WP_046005793.1">
    <property type="nucleotide sequence ID" value="NZ_JXYA01000034.1"/>
</dbReference>
<gene>
    <name evidence="1" type="ORF">TW77_14950</name>
</gene>
<proteinExistence type="predicted"/>
<comment type="caution">
    <text evidence="1">The sequence shown here is derived from an EMBL/GenBank/DDBJ whole genome shotgun (WGS) entry which is preliminary data.</text>
</comment>